<name>A0A6J5LFM9_9CAUD</name>
<feature type="region of interest" description="Disordered" evidence="1">
    <location>
        <begin position="85"/>
        <end position="118"/>
    </location>
</feature>
<reference evidence="2" key="1">
    <citation type="submission" date="2020-04" db="EMBL/GenBank/DDBJ databases">
        <authorList>
            <person name="Chiriac C."/>
            <person name="Salcher M."/>
            <person name="Ghai R."/>
            <person name="Kavagutti S V."/>
        </authorList>
    </citation>
    <scope>NUCLEOTIDE SEQUENCE</scope>
</reference>
<feature type="compositionally biased region" description="Gly residues" evidence="1">
    <location>
        <begin position="103"/>
        <end position="116"/>
    </location>
</feature>
<accession>A0A6J5LFM9</accession>
<evidence type="ECO:0000256" key="1">
    <source>
        <dbReference type="SAM" id="MobiDB-lite"/>
    </source>
</evidence>
<sequence>MNPYLIIGFMLAVLASGAAGYIKGEGAGEATIQQKWDQEKADQLIAFAKEQDAARAREQSLQNQANNLRQEKDREIRNISARAAGLAASLQQRPERTAQGSALSGGTGPGQSGSGCTGSELYRSDASFLAREAERGDQLRAALAQCYAQYETLRTK</sequence>
<feature type="compositionally biased region" description="Polar residues" evidence="1">
    <location>
        <begin position="59"/>
        <end position="68"/>
    </location>
</feature>
<evidence type="ECO:0000313" key="2">
    <source>
        <dbReference type="EMBL" id="CAB4131877.1"/>
    </source>
</evidence>
<gene>
    <name evidence="2" type="ORF">UFOVP137_8</name>
</gene>
<feature type="region of interest" description="Disordered" evidence="1">
    <location>
        <begin position="55"/>
        <end position="74"/>
    </location>
</feature>
<proteinExistence type="predicted"/>
<dbReference type="EMBL" id="LR796255">
    <property type="protein sequence ID" value="CAB4131877.1"/>
    <property type="molecule type" value="Genomic_DNA"/>
</dbReference>
<protein>
    <submittedName>
        <fullName evidence="2">Uncharacterized protein</fullName>
    </submittedName>
</protein>
<organism evidence="2">
    <name type="scientific">uncultured Caudovirales phage</name>
    <dbReference type="NCBI Taxonomy" id="2100421"/>
    <lineage>
        <taxon>Viruses</taxon>
        <taxon>Duplodnaviria</taxon>
        <taxon>Heunggongvirae</taxon>
        <taxon>Uroviricota</taxon>
        <taxon>Caudoviricetes</taxon>
        <taxon>Peduoviridae</taxon>
        <taxon>Maltschvirus</taxon>
        <taxon>Maltschvirus maltsch</taxon>
    </lineage>
</organism>